<evidence type="ECO:0000259" key="3">
    <source>
        <dbReference type="PROSITE" id="PS50076"/>
    </source>
</evidence>
<feature type="region of interest" description="Disordered" evidence="1">
    <location>
        <begin position="79"/>
        <end position="110"/>
    </location>
</feature>
<dbReference type="AlphaFoldDB" id="A0A3E4QNU1"/>
<dbReference type="InterPro" id="IPR036869">
    <property type="entry name" value="J_dom_sf"/>
</dbReference>
<dbReference type="Gene3D" id="1.10.287.110">
    <property type="entry name" value="DnaJ domain"/>
    <property type="match status" value="1"/>
</dbReference>
<dbReference type="PROSITE" id="PS50076">
    <property type="entry name" value="DNAJ_2"/>
    <property type="match status" value="1"/>
</dbReference>
<evidence type="ECO:0000313" key="4">
    <source>
        <dbReference type="EMBL" id="RGL07308.1"/>
    </source>
</evidence>
<dbReference type="CDD" id="cd06257">
    <property type="entry name" value="DnaJ"/>
    <property type="match status" value="1"/>
</dbReference>
<organism evidence="4 5">
    <name type="scientific">Collinsella tanakaei</name>
    <dbReference type="NCBI Taxonomy" id="626935"/>
    <lineage>
        <taxon>Bacteria</taxon>
        <taxon>Bacillati</taxon>
        <taxon>Actinomycetota</taxon>
        <taxon>Coriobacteriia</taxon>
        <taxon>Coriobacteriales</taxon>
        <taxon>Coriobacteriaceae</taxon>
        <taxon>Collinsella</taxon>
    </lineage>
</organism>
<feature type="domain" description="J" evidence="3">
    <location>
        <begin position="2"/>
        <end position="60"/>
    </location>
</feature>
<dbReference type="RefSeq" id="WP_117680343.1">
    <property type="nucleotide sequence ID" value="NZ_QSRJ01000017.1"/>
</dbReference>
<evidence type="ECO:0000256" key="1">
    <source>
        <dbReference type="SAM" id="MobiDB-lite"/>
    </source>
</evidence>
<accession>A0A3E4QNU1</accession>
<name>A0A3E4QNU1_9ACTN</name>
<feature type="compositionally biased region" description="Low complexity" evidence="1">
    <location>
        <begin position="79"/>
        <end position="101"/>
    </location>
</feature>
<evidence type="ECO:0000313" key="5">
    <source>
        <dbReference type="Proteomes" id="UP000260943"/>
    </source>
</evidence>
<dbReference type="SUPFAM" id="SSF46565">
    <property type="entry name" value="Chaperone J-domain"/>
    <property type="match status" value="1"/>
</dbReference>
<evidence type="ECO:0000256" key="2">
    <source>
        <dbReference type="SAM" id="Phobius"/>
    </source>
</evidence>
<gene>
    <name evidence="4" type="ORF">DXC81_10495</name>
</gene>
<keyword evidence="2" id="KW-0472">Membrane</keyword>
<keyword evidence="2" id="KW-0812">Transmembrane</keyword>
<comment type="caution">
    <text evidence="4">The sequence shown here is derived from an EMBL/GenBank/DDBJ whole genome shotgun (WGS) entry which is preliminary data.</text>
</comment>
<dbReference type="Proteomes" id="UP000260943">
    <property type="component" value="Unassembled WGS sequence"/>
</dbReference>
<protein>
    <submittedName>
        <fullName evidence="4">J domain-containing protein</fullName>
    </submittedName>
</protein>
<keyword evidence="2" id="KW-1133">Transmembrane helix</keyword>
<dbReference type="EMBL" id="QSRJ01000017">
    <property type="protein sequence ID" value="RGL07308.1"/>
    <property type="molecule type" value="Genomic_DNA"/>
</dbReference>
<feature type="transmembrane region" description="Helical" evidence="2">
    <location>
        <begin position="262"/>
        <end position="281"/>
    </location>
</feature>
<reference evidence="4 5" key="1">
    <citation type="submission" date="2018-08" db="EMBL/GenBank/DDBJ databases">
        <title>A genome reference for cultivated species of the human gut microbiota.</title>
        <authorList>
            <person name="Zou Y."/>
            <person name="Xue W."/>
            <person name="Luo G."/>
        </authorList>
    </citation>
    <scope>NUCLEOTIDE SEQUENCE [LARGE SCALE GENOMIC DNA]</scope>
    <source>
        <strain evidence="4 5">TF08-14</strain>
    </source>
</reference>
<proteinExistence type="predicted"/>
<sequence>MNIWDVLEMEATSSARAIKRAYARQLAKHHPEDDPEGFQLVQAAYERALLIARGGKDASGDVSLALRASVEAGADAPEAATTVPAATTPAATAPAVGEPAASELKAVPSTADVTAPRPRIARPGGVFADVKAEAEAEAAAAAPAGDPACASTGTEPDFIREKILSDIRHRENAQRWIDDLGHDLNNSGDALAALRRRPAAQYMDVDGADQVAANLLRPYVSRMRRRDLDQLEEALGSAAKQDALRALLARRRAEHTKHRRDVLSVLAIAVAIAVFLSLRVGQISRRTELRQEVQQSMEQMRQEVLERQDLLDSQDVSLSVPTATQEEKQALQAVAQANRTAILDYLRQAFGAEFTLEEDPSFVPGHTDTVMAIATDPAGARYAVMADVDEECRITEIRSAVEVDEEAAPASADDAS</sequence>
<dbReference type="InterPro" id="IPR001623">
    <property type="entry name" value="DnaJ_domain"/>
</dbReference>